<dbReference type="PANTHER" id="PTHR11071">
    <property type="entry name" value="PEPTIDYL-PROLYL CIS-TRANS ISOMERASE"/>
    <property type="match status" value="1"/>
</dbReference>
<dbReference type="PRINTS" id="PR00153">
    <property type="entry name" value="CSAPPISMRASE"/>
</dbReference>
<dbReference type="PIRSF" id="PIRSF001467">
    <property type="entry name" value="Peptidylpro_ismrse"/>
    <property type="match status" value="1"/>
</dbReference>
<protein>
    <recommendedName>
        <fullName evidence="3">Peptidyl-prolyl cis-trans isomerase</fullName>
        <shortName evidence="3">PPIase</shortName>
        <ecNumber evidence="3">5.2.1.8</ecNumber>
    </recommendedName>
</protein>
<dbReference type="InterPro" id="IPR002130">
    <property type="entry name" value="Cyclophilin-type_PPIase_dom"/>
</dbReference>
<dbReference type="GO" id="GO:0016018">
    <property type="term" value="F:cyclosporin A binding"/>
    <property type="evidence" value="ECO:0007669"/>
    <property type="project" value="TreeGrafter"/>
</dbReference>
<dbReference type="AlphaFoldDB" id="A0A9W5TEU7"/>
<comment type="caution">
    <text evidence="5">The sequence shown here is derived from an EMBL/GenBank/DDBJ whole genome shotgun (WGS) entry which is preliminary data.</text>
</comment>
<comment type="similarity">
    <text evidence="3">Belongs to the cyclophilin-type PPIase family.</text>
</comment>
<dbReference type="EMBL" id="BLIY01000017">
    <property type="protein sequence ID" value="GFE55149.1"/>
    <property type="molecule type" value="Genomic_DNA"/>
</dbReference>
<dbReference type="InterPro" id="IPR029000">
    <property type="entry name" value="Cyclophilin-like_dom_sf"/>
</dbReference>
<comment type="catalytic activity">
    <reaction evidence="3">
        <text>[protein]-peptidylproline (omega=180) = [protein]-peptidylproline (omega=0)</text>
        <dbReference type="Rhea" id="RHEA:16237"/>
        <dbReference type="Rhea" id="RHEA-COMP:10747"/>
        <dbReference type="Rhea" id="RHEA-COMP:10748"/>
        <dbReference type="ChEBI" id="CHEBI:83833"/>
        <dbReference type="ChEBI" id="CHEBI:83834"/>
        <dbReference type="EC" id="5.2.1.8"/>
    </reaction>
</comment>
<dbReference type="PROSITE" id="PS00170">
    <property type="entry name" value="CSA_PPIASE_1"/>
    <property type="match status" value="1"/>
</dbReference>
<dbReference type="Proteomes" id="UP001057455">
    <property type="component" value="Unassembled WGS sequence"/>
</dbReference>
<dbReference type="GO" id="GO:0006457">
    <property type="term" value="P:protein folding"/>
    <property type="evidence" value="ECO:0007669"/>
    <property type="project" value="InterPro"/>
</dbReference>
<evidence type="ECO:0000259" key="4">
    <source>
        <dbReference type="PROSITE" id="PS50072"/>
    </source>
</evidence>
<sequence>MLKVFVHILALVGISLVAAKDDAKFTHQVTMDIAQDGQNIGQLVLGLYGDETPKTVANFISMCEGHSVDGRILSYKGSVFHRIIPNFMIQGGDIINGNGTGSVSIYGERFADENFNINHGAPGALSMANAGPNTNGSQFFITTVQTPWLDGRHVVFGRMMDGWTVLQEMELQGSASGMTKARMTIADCKVTPL</sequence>
<dbReference type="EC" id="5.2.1.8" evidence="3"/>
<accession>A0A9W5TEU7</accession>
<keyword evidence="2 3" id="KW-0413">Isomerase</keyword>
<dbReference type="PANTHER" id="PTHR11071:SF561">
    <property type="entry name" value="PEPTIDYL-PROLYL CIS-TRANS ISOMERASE D-RELATED"/>
    <property type="match status" value="1"/>
</dbReference>
<keyword evidence="1 3" id="KW-0697">Rotamase</keyword>
<dbReference type="GO" id="GO:0005737">
    <property type="term" value="C:cytoplasm"/>
    <property type="evidence" value="ECO:0007669"/>
    <property type="project" value="TreeGrafter"/>
</dbReference>
<evidence type="ECO:0000313" key="6">
    <source>
        <dbReference type="Proteomes" id="UP001057455"/>
    </source>
</evidence>
<dbReference type="Gene3D" id="2.40.100.10">
    <property type="entry name" value="Cyclophilin-like"/>
    <property type="match status" value="1"/>
</dbReference>
<evidence type="ECO:0000256" key="3">
    <source>
        <dbReference type="RuleBase" id="RU363019"/>
    </source>
</evidence>
<organism evidence="5 6">
    <name type="scientific">Babesia ovis</name>
    <dbReference type="NCBI Taxonomy" id="5869"/>
    <lineage>
        <taxon>Eukaryota</taxon>
        <taxon>Sar</taxon>
        <taxon>Alveolata</taxon>
        <taxon>Apicomplexa</taxon>
        <taxon>Aconoidasida</taxon>
        <taxon>Piroplasmida</taxon>
        <taxon>Babesiidae</taxon>
        <taxon>Babesia</taxon>
    </lineage>
</organism>
<dbReference type="InterPro" id="IPR020892">
    <property type="entry name" value="Cyclophilin-type_PPIase_CS"/>
</dbReference>
<comment type="function">
    <text evidence="3">PPIases accelerate the folding of proteins. It catalyzes the cis-trans isomerization of proline imidic peptide bonds in oligopeptides.</text>
</comment>
<keyword evidence="6" id="KW-1185">Reference proteome</keyword>
<dbReference type="FunFam" id="2.40.100.10:FF:000023">
    <property type="entry name" value="Peptidyl-prolyl cis-trans isomerase"/>
    <property type="match status" value="1"/>
</dbReference>
<keyword evidence="3" id="KW-0732">Signal</keyword>
<feature type="signal peptide" evidence="3">
    <location>
        <begin position="1"/>
        <end position="19"/>
    </location>
</feature>
<feature type="domain" description="PPIase cyclophilin-type" evidence="4">
    <location>
        <begin position="30"/>
        <end position="190"/>
    </location>
</feature>
<name>A0A9W5TEU7_BABOV</name>
<dbReference type="SUPFAM" id="SSF50891">
    <property type="entry name" value="Cyclophilin-like"/>
    <property type="match status" value="1"/>
</dbReference>
<dbReference type="OrthoDB" id="193499at2759"/>
<evidence type="ECO:0000313" key="5">
    <source>
        <dbReference type="EMBL" id="GFE55149.1"/>
    </source>
</evidence>
<dbReference type="Pfam" id="PF00160">
    <property type="entry name" value="Pro_isomerase"/>
    <property type="match status" value="1"/>
</dbReference>
<dbReference type="InterPro" id="IPR024936">
    <property type="entry name" value="Cyclophilin-type_PPIase"/>
</dbReference>
<feature type="chain" id="PRO_5041020184" description="Peptidyl-prolyl cis-trans isomerase" evidence="3">
    <location>
        <begin position="20"/>
        <end position="193"/>
    </location>
</feature>
<gene>
    <name evidence="5" type="ORF">BaOVIS_025530</name>
</gene>
<evidence type="ECO:0000256" key="1">
    <source>
        <dbReference type="ARBA" id="ARBA00023110"/>
    </source>
</evidence>
<proteinExistence type="inferred from homology"/>
<dbReference type="GO" id="GO:0003755">
    <property type="term" value="F:peptidyl-prolyl cis-trans isomerase activity"/>
    <property type="evidence" value="ECO:0007669"/>
    <property type="project" value="UniProtKB-UniRule"/>
</dbReference>
<evidence type="ECO:0000256" key="2">
    <source>
        <dbReference type="ARBA" id="ARBA00023235"/>
    </source>
</evidence>
<reference evidence="5" key="1">
    <citation type="submission" date="2019-12" db="EMBL/GenBank/DDBJ databases">
        <title>Genome sequence of Babesia ovis.</title>
        <authorList>
            <person name="Yamagishi J."/>
            <person name="Sevinc F."/>
            <person name="Xuan X."/>
        </authorList>
    </citation>
    <scope>NUCLEOTIDE SEQUENCE</scope>
    <source>
        <strain evidence="5">Selcuk</strain>
    </source>
</reference>
<dbReference type="PROSITE" id="PS50072">
    <property type="entry name" value="CSA_PPIASE_2"/>
    <property type="match status" value="1"/>
</dbReference>